<evidence type="ECO:0000313" key="3">
    <source>
        <dbReference type="EMBL" id="RUL62215.1"/>
    </source>
</evidence>
<gene>
    <name evidence="3" type="ORF">EKH79_15120</name>
</gene>
<name>A0A3S0PEL6_9GAMM</name>
<dbReference type="Proteomes" id="UP000267077">
    <property type="component" value="Unassembled WGS sequence"/>
</dbReference>
<reference evidence="3 4" key="1">
    <citation type="submission" date="2018-12" db="EMBL/GenBank/DDBJ databases">
        <title>Dyella dinghuensis sp. nov. DHOA06 and Dyella choica sp. nov. 4M-K27, isolated from forest soil.</title>
        <authorList>
            <person name="Qiu L.-H."/>
            <person name="Gao Z.-H."/>
        </authorList>
    </citation>
    <scope>NUCLEOTIDE SEQUENCE [LARGE SCALE GENOMIC DNA]</scope>
    <source>
        <strain evidence="3 4">DHOA06</strain>
    </source>
</reference>
<keyword evidence="1" id="KW-1133">Transmembrane helix</keyword>
<dbReference type="InterPro" id="IPR008756">
    <property type="entry name" value="Peptidase_M56"/>
</dbReference>
<evidence type="ECO:0000313" key="4">
    <source>
        <dbReference type="Proteomes" id="UP000267077"/>
    </source>
</evidence>
<protein>
    <recommendedName>
        <fullName evidence="2">Peptidase M56 domain-containing protein</fullName>
    </recommendedName>
</protein>
<keyword evidence="1" id="KW-0812">Transmembrane</keyword>
<feature type="transmembrane region" description="Helical" evidence="1">
    <location>
        <begin position="6"/>
        <end position="23"/>
    </location>
</feature>
<proteinExistence type="predicted"/>
<evidence type="ECO:0000259" key="2">
    <source>
        <dbReference type="Pfam" id="PF05569"/>
    </source>
</evidence>
<sequence length="549" mass="60327">MTAWMVYVVLVTCALSGAALAAERAAKMRGATTRWVWITALVGSLVLPTVIAYSSIHVPNTFEPSSPPTIIVLRNATSIPLPMMLSDFDGSWPNDDTSGHIDTLIRGLWIAASILMSLLLFMNAALLYRRQRRWREAHMCGEYVLVAPDAGPAVVGLARSRIVVPAWLLSASEQQQQCTIAHERSHLNARDPQLVAFALMLLMLMPWNALLWWQFSRLRRAIEVDCDARVLHSGHDIDAYCETLIQVGEHQSSRIAVAPGMADSASFLEFRIRHMLREPKRWARVTAVALVCVALGMATFAAQVTPPETDHRQTNASVVLSSDMLDRYVGFYQNDALSLITVTRDGDGLDVSVSGEIGVPKPFHIVPISETEFAVRGDNPLGVSLFPGDKRIDPTVNFVTDNQGHALRFVASQNGHVTFDQPRIDKATADRINAVLAARIKAQKPFSGSEKALRLLLSDPDSGAGMGDGLAWVRAHNKASREKFLAELGPVESYTFKGVTKFGSDDYLVKRKNATETVLLIVDEQGVLVSALQYDSRSRFAQMDLLPGS</sequence>
<evidence type="ECO:0000256" key="1">
    <source>
        <dbReference type="SAM" id="Phobius"/>
    </source>
</evidence>
<dbReference type="AlphaFoldDB" id="A0A3S0PEL6"/>
<dbReference type="InterPro" id="IPR052173">
    <property type="entry name" value="Beta-lactam_resp_regulator"/>
</dbReference>
<dbReference type="CDD" id="cd07341">
    <property type="entry name" value="M56_BlaR1_MecR1_like"/>
    <property type="match status" value="1"/>
</dbReference>
<feature type="transmembrane region" description="Helical" evidence="1">
    <location>
        <begin position="194"/>
        <end position="213"/>
    </location>
</feature>
<organism evidence="3 4">
    <name type="scientific">Dyella dinghuensis</name>
    <dbReference type="NCBI Taxonomy" id="1920169"/>
    <lineage>
        <taxon>Bacteria</taxon>
        <taxon>Pseudomonadati</taxon>
        <taxon>Pseudomonadota</taxon>
        <taxon>Gammaproteobacteria</taxon>
        <taxon>Lysobacterales</taxon>
        <taxon>Rhodanobacteraceae</taxon>
        <taxon>Dyella</taxon>
    </lineage>
</organism>
<dbReference type="OrthoDB" id="8708575at2"/>
<dbReference type="PANTHER" id="PTHR34978">
    <property type="entry name" value="POSSIBLE SENSOR-TRANSDUCER PROTEIN BLAR"/>
    <property type="match status" value="1"/>
</dbReference>
<dbReference type="EMBL" id="RYZR01000007">
    <property type="protein sequence ID" value="RUL62215.1"/>
    <property type="molecule type" value="Genomic_DNA"/>
</dbReference>
<comment type="caution">
    <text evidence="3">The sequence shown here is derived from an EMBL/GenBank/DDBJ whole genome shotgun (WGS) entry which is preliminary data.</text>
</comment>
<keyword evidence="1" id="KW-0472">Membrane</keyword>
<feature type="transmembrane region" description="Helical" evidence="1">
    <location>
        <begin position="108"/>
        <end position="128"/>
    </location>
</feature>
<feature type="transmembrane region" description="Helical" evidence="1">
    <location>
        <begin position="35"/>
        <end position="56"/>
    </location>
</feature>
<dbReference type="Pfam" id="PF05569">
    <property type="entry name" value="Peptidase_M56"/>
    <property type="match status" value="1"/>
</dbReference>
<feature type="domain" description="Peptidase M56" evidence="2">
    <location>
        <begin position="31"/>
        <end position="273"/>
    </location>
</feature>
<accession>A0A3S0PEL6</accession>
<keyword evidence="4" id="KW-1185">Reference proteome</keyword>
<dbReference type="RefSeq" id="WP_126674659.1">
    <property type="nucleotide sequence ID" value="NZ_RYZR01000007.1"/>
</dbReference>
<dbReference type="PANTHER" id="PTHR34978:SF3">
    <property type="entry name" value="SLR0241 PROTEIN"/>
    <property type="match status" value="1"/>
</dbReference>